<gene>
    <name evidence="3" type="ORF">FJM51_05140</name>
</gene>
<feature type="chain" id="PRO_5021439499" evidence="1">
    <location>
        <begin position="24"/>
        <end position="210"/>
    </location>
</feature>
<dbReference type="OrthoDB" id="5489750at2"/>
<accession>A0A501X0S1</accession>
<proteinExistence type="predicted"/>
<reference evidence="3 4" key="1">
    <citation type="submission" date="2019-06" db="EMBL/GenBank/DDBJ databases">
        <title>A novel bacterium of genus Amaricoccus, isolated from marine sediment.</title>
        <authorList>
            <person name="Huang H."/>
            <person name="Mo K."/>
            <person name="Hu Y."/>
        </authorList>
    </citation>
    <scope>NUCLEOTIDE SEQUENCE [LARGE SCALE GENOMIC DNA]</scope>
    <source>
        <strain evidence="3 4">HB172011</strain>
    </source>
</reference>
<dbReference type="RefSeq" id="WP_140453049.1">
    <property type="nucleotide sequence ID" value="NZ_VFRP01000003.1"/>
</dbReference>
<dbReference type="EMBL" id="VFRP01000003">
    <property type="protein sequence ID" value="TPE52566.1"/>
    <property type="molecule type" value="Genomic_DNA"/>
</dbReference>
<evidence type="ECO:0000313" key="3">
    <source>
        <dbReference type="EMBL" id="TPE52566.1"/>
    </source>
</evidence>
<evidence type="ECO:0000259" key="2">
    <source>
        <dbReference type="Pfam" id="PF08239"/>
    </source>
</evidence>
<sequence length="210" mass="21814">MRRPLITIALTGALAGLAFPAAAEDSLPGLYRVTGVETKLNIRAEPDIGAPVIGALGRDAADVEVVARDPGGAWGQVNAGERAGWVSLDYLRSEGDLWAEGGELPPTLRCFGTEPFWEIRHEGDRLIRSGMDTEERTLTIDRVTGAAGSGSRVVVARDKEGAVTLGIAPEQCGDGMSDRAFGLGARLSEGDAPALTGCCSVAPRGDASGQ</sequence>
<feature type="signal peptide" evidence="1">
    <location>
        <begin position="1"/>
        <end position="23"/>
    </location>
</feature>
<evidence type="ECO:0000313" key="4">
    <source>
        <dbReference type="Proteomes" id="UP000319255"/>
    </source>
</evidence>
<keyword evidence="4" id="KW-1185">Reference proteome</keyword>
<dbReference type="Gene3D" id="2.30.30.40">
    <property type="entry name" value="SH3 Domains"/>
    <property type="match status" value="1"/>
</dbReference>
<dbReference type="Pfam" id="PF08239">
    <property type="entry name" value="SH3_3"/>
    <property type="match status" value="1"/>
</dbReference>
<organism evidence="3 4">
    <name type="scientific">Amaricoccus solimangrovi</name>
    <dbReference type="NCBI Taxonomy" id="2589815"/>
    <lineage>
        <taxon>Bacteria</taxon>
        <taxon>Pseudomonadati</taxon>
        <taxon>Pseudomonadota</taxon>
        <taxon>Alphaproteobacteria</taxon>
        <taxon>Rhodobacterales</taxon>
        <taxon>Paracoccaceae</taxon>
        <taxon>Amaricoccus</taxon>
    </lineage>
</organism>
<evidence type="ECO:0000256" key="1">
    <source>
        <dbReference type="SAM" id="SignalP"/>
    </source>
</evidence>
<name>A0A501X0S1_9RHOB</name>
<feature type="domain" description="SH3b" evidence="2">
    <location>
        <begin position="40"/>
        <end position="91"/>
    </location>
</feature>
<dbReference type="AlphaFoldDB" id="A0A501X0S1"/>
<protein>
    <submittedName>
        <fullName evidence="3">Peptide-binding protein</fullName>
    </submittedName>
</protein>
<dbReference type="Proteomes" id="UP000319255">
    <property type="component" value="Unassembled WGS sequence"/>
</dbReference>
<dbReference type="InterPro" id="IPR003646">
    <property type="entry name" value="SH3-like_bac-type"/>
</dbReference>
<keyword evidence="1" id="KW-0732">Signal</keyword>
<comment type="caution">
    <text evidence="3">The sequence shown here is derived from an EMBL/GenBank/DDBJ whole genome shotgun (WGS) entry which is preliminary data.</text>
</comment>